<keyword evidence="5 7" id="KW-1133">Transmembrane helix</keyword>
<dbReference type="GO" id="GO:0005886">
    <property type="term" value="C:plasma membrane"/>
    <property type="evidence" value="ECO:0007669"/>
    <property type="project" value="UniProtKB-SubCell"/>
</dbReference>
<comment type="caution">
    <text evidence="7">Lacks conserved residue(s) required for the propagation of feature annotation.</text>
</comment>
<comment type="subcellular location">
    <subcellularLocation>
        <location evidence="1 7">Cell membrane</location>
        <topology evidence="1 7">Multi-pass membrane protein</topology>
    </subcellularLocation>
</comment>
<feature type="transmembrane region" description="Helical" evidence="7">
    <location>
        <begin position="165"/>
        <end position="186"/>
    </location>
</feature>
<feature type="transmembrane region" description="Helical" evidence="7">
    <location>
        <begin position="7"/>
        <end position="29"/>
    </location>
</feature>
<keyword evidence="3" id="KW-1003">Cell membrane</keyword>
<proteinExistence type="inferred from homology"/>
<sequence>MKYQKTGIMSLSNLLIIFSSSFMALFPVINPLGNGFVVNGFFTDLDPQQRKAAIQKLTFNFIMIGVGTLVIGHLFLLIFGLAIPVIQLGGGILICKTAMELLGDSGSTDKGEEASQNVDGFRWKNIEQKIFYPITFPTSIGPGSISVIFTLMASASVKGKLLQTGINYLVIALVIICMAAIFYVFLSQGQRFIQRLGPVGNQIINKLVAFFTFCIGIQISVTGISQIFHLNIL</sequence>
<organism evidence="8 9">
    <name type="scientific">Bacteroides ovatus</name>
    <dbReference type="NCBI Taxonomy" id="28116"/>
    <lineage>
        <taxon>Bacteria</taxon>
        <taxon>Pseudomonadati</taxon>
        <taxon>Bacteroidota</taxon>
        <taxon>Bacteroidia</taxon>
        <taxon>Bacteroidales</taxon>
        <taxon>Bacteroidaceae</taxon>
        <taxon>Bacteroides</taxon>
    </lineage>
</organism>
<keyword evidence="4 7" id="KW-0812">Transmembrane</keyword>
<evidence type="ECO:0000256" key="1">
    <source>
        <dbReference type="ARBA" id="ARBA00004651"/>
    </source>
</evidence>
<dbReference type="InterPro" id="IPR002771">
    <property type="entry name" value="Multi_antbiot-R_MarC"/>
</dbReference>
<evidence type="ECO:0000313" key="8">
    <source>
        <dbReference type="EMBL" id="SDB76986.1"/>
    </source>
</evidence>
<evidence type="ECO:0000256" key="5">
    <source>
        <dbReference type="ARBA" id="ARBA00022989"/>
    </source>
</evidence>
<evidence type="ECO:0000256" key="4">
    <source>
        <dbReference type="ARBA" id="ARBA00022692"/>
    </source>
</evidence>
<evidence type="ECO:0000256" key="6">
    <source>
        <dbReference type="ARBA" id="ARBA00023136"/>
    </source>
</evidence>
<evidence type="ECO:0000313" key="9">
    <source>
        <dbReference type="Proteomes" id="UP000183670"/>
    </source>
</evidence>
<reference evidence="8 9" key="1">
    <citation type="submission" date="2016-10" db="EMBL/GenBank/DDBJ databases">
        <authorList>
            <person name="de Groot N.N."/>
        </authorList>
    </citation>
    <scope>NUCLEOTIDE SEQUENCE [LARGE SCALE GENOMIC DNA]</scope>
    <source>
        <strain evidence="8 9">NLAE-zl-C500</strain>
    </source>
</reference>
<evidence type="ECO:0000256" key="3">
    <source>
        <dbReference type="ARBA" id="ARBA00022475"/>
    </source>
</evidence>
<dbReference type="AlphaFoldDB" id="A0A1G6G717"/>
<dbReference type="Proteomes" id="UP000183670">
    <property type="component" value="Unassembled WGS sequence"/>
</dbReference>
<feature type="transmembrane region" description="Helical" evidence="7">
    <location>
        <begin position="130"/>
        <end position="153"/>
    </location>
</feature>
<gene>
    <name evidence="8" type="ORF">SAMN05192581_101565</name>
</gene>
<protein>
    <recommendedName>
        <fullName evidence="7">UPF0056 membrane protein</fullName>
    </recommendedName>
</protein>
<comment type="similarity">
    <text evidence="2 7">Belongs to the UPF0056 (MarC) family.</text>
</comment>
<evidence type="ECO:0000256" key="2">
    <source>
        <dbReference type="ARBA" id="ARBA00009784"/>
    </source>
</evidence>
<keyword evidence="6 7" id="KW-0472">Membrane</keyword>
<accession>A0A1G6G717</accession>
<dbReference type="PANTHER" id="PTHR33508:SF1">
    <property type="entry name" value="UPF0056 MEMBRANE PROTEIN YHCE"/>
    <property type="match status" value="1"/>
</dbReference>
<dbReference type="EMBL" id="FMYE01000015">
    <property type="protein sequence ID" value="SDB76986.1"/>
    <property type="molecule type" value="Genomic_DNA"/>
</dbReference>
<name>A0A1G6G717_BACOV</name>
<dbReference type="PANTHER" id="PTHR33508">
    <property type="entry name" value="UPF0056 MEMBRANE PROTEIN YHCE"/>
    <property type="match status" value="1"/>
</dbReference>
<dbReference type="Pfam" id="PF01914">
    <property type="entry name" value="MarC"/>
    <property type="match status" value="1"/>
</dbReference>
<evidence type="ECO:0000256" key="7">
    <source>
        <dbReference type="RuleBase" id="RU362048"/>
    </source>
</evidence>
<feature type="transmembrane region" description="Helical" evidence="7">
    <location>
        <begin position="207"/>
        <end position="228"/>
    </location>
</feature>
<feature type="transmembrane region" description="Helical" evidence="7">
    <location>
        <begin position="61"/>
        <end position="86"/>
    </location>
</feature>